<gene>
    <name evidence="2" type="ORF">ENM78_02655</name>
</gene>
<protein>
    <submittedName>
        <fullName evidence="2">Uncharacterized protein</fullName>
    </submittedName>
</protein>
<reference evidence="2" key="1">
    <citation type="journal article" date="2020" name="mSystems">
        <title>Genome- and Community-Level Interaction Insights into Carbon Utilization and Element Cycling Functions of Hydrothermarchaeota in Hydrothermal Sediment.</title>
        <authorList>
            <person name="Zhou Z."/>
            <person name="Liu Y."/>
            <person name="Xu W."/>
            <person name="Pan J."/>
            <person name="Luo Z.H."/>
            <person name="Li M."/>
        </authorList>
    </citation>
    <scope>NUCLEOTIDE SEQUENCE [LARGE SCALE GENOMIC DNA]</scope>
    <source>
        <strain evidence="2">SpSt-1116</strain>
    </source>
</reference>
<feature type="region of interest" description="Disordered" evidence="1">
    <location>
        <begin position="76"/>
        <end position="100"/>
    </location>
</feature>
<dbReference type="EMBL" id="DRZC01000033">
    <property type="protein sequence ID" value="HHQ80350.1"/>
    <property type="molecule type" value="Genomic_DNA"/>
</dbReference>
<feature type="compositionally biased region" description="Polar residues" evidence="1">
    <location>
        <begin position="90"/>
        <end position="100"/>
    </location>
</feature>
<dbReference type="AlphaFoldDB" id="A0A7J3ZLN9"/>
<accession>A0A7J3ZLN9</accession>
<comment type="caution">
    <text evidence="2">The sequence shown here is derived from an EMBL/GenBank/DDBJ whole genome shotgun (WGS) entry which is preliminary data.</text>
</comment>
<organism evidence="2">
    <name type="scientific">Fervidicoccus fontis</name>
    <dbReference type="NCBI Taxonomy" id="683846"/>
    <lineage>
        <taxon>Archaea</taxon>
        <taxon>Thermoproteota</taxon>
        <taxon>Thermoprotei</taxon>
        <taxon>Fervidicoccales</taxon>
        <taxon>Fervidicoccaceae</taxon>
        <taxon>Fervidicoccus</taxon>
    </lineage>
</organism>
<evidence type="ECO:0000256" key="1">
    <source>
        <dbReference type="SAM" id="MobiDB-lite"/>
    </source>
</evidence>
<proteinExistence type="predicted"/>
<evidence type="ECO:0000313" key="2">
    <source>
        <dbReference type="EMBL" id="HHQ80350.1"/>
    </source>
</evidence>
<sequence>MRVVCKYFEGECNHPESKRAFGRFGVKRSPLVMVVLKENGRIVFTKEIPPSRYNYDYLRIKRAILKAFEEEAKSLPTSALNDSGKPLQQPRAQDQCRGQY</sequence>
<name>A0A7J3ZLN9_9CREN</name>